<keyword evidence="2" id="KW-1185">Reference proteome</keyword>
<evidence type="ECO:0000313" key="2">
    <source>
        <dbReference type="Proteomes" id="UP000761574"/>
    </source>
</evidence>
<evidence type="ECO:0000313" key="1">
    <source>
        <dbReference type="EMBL" id="GIU43315.1"/>
    </source>
</evidence>
<comment type="caution">
    <text evidence="1">The sequence shown here is derived from an EMBL/GenBank/DDBJ whole genome shotgun (WGS) entry which is preliminary data.</text>
</comment>
<accession>A0ABQ4P703</accession>
<name>A0ABQ4P703_9GAMM</name>
<reference evidence="1 2" key="1">
    <citation type="submission" date="2021-05" db="EMBL/GenBank/DDBJ databases">
        <title>Molecular characterization for Shewanella algae harboring chromosomal blaOXA-55-like strains isolated from clinical and environment sample.</title>
        <authorList>
            <person name="Ohama Y."/>
            <person name="Aoki K."/>
            <person name="Harada S."/>
            <person name="Moriya K."/>
            <person name="Ishii Y."/>
            <person name="Tateda K."/>
        </authorList>
    </citation>
    <scope>NUCLEOTIDE SEQUENCE [LARGE SCALE GENOMIC DNA]</scope>
    <source>
        <strain evidence="1 2">LMG 23746</strain>
    </source>
</reference>
<dbReference type="Proteomes" id="UP000761574">
    <property type="component" value="Unassembled WGS sequence"/>
</dbReference>
<sequence length="74" mass="8117">MEVNHTLDVHHLLNNVSDINKLVNLFKGGALLDGINMPSKVGERGFLWGAISITSAIFTPNKRGWTIDVSATRD</sequence>
<protein>
    <submittedName>
        <fullName evidence="1">Uncharacterized protein</fullName>
    </submittedName>
</protein>
<organism evidence="1 2">
    <name type="scientific">Shewanella algidipiscicola</name>
    <dbReference type="NCBI Taxonomy" id="614070"/>
    <lineage>
        <taxon>Bacteria</taxon>
        <taxon>Pseudomonadati</taxon>
        <taxon>Pseudomonadota</taxon>
        <taxon>Gammaproteobacteria</taxon>
        <taxon>Alteromonadales</taxon>
        <taxon>Shewanellaceae</taxon>
        <taxon>Shewanella</taxon>
    </lineage>
</organism>
<proteinExistence type="predicted"/>
<gene>
    <name evidence="1" type="ORF">TUM4630_06330</name>
</gene>
<dbReference type="EMBL" id="BPFB01000005">
    <property type="protein sequence ID" value="GIU43315.1"/>
    <property type="molecule type" value="Genomic_DNA"/>
</dbReference>